<sequence length="81" mass="8706">MSAVVIPFPKVLRRLEVTWPAQPAHPALEALAGLPPDMRLVAAFAYLAGVSRRPFACPPLPWGGGPKPPKPPRKPKPRPAT</sequence>
<reference evidence="3" key="1">
    <citation type="journal article" date="2019" name="Int. J. Syst. Evol. Microbiol.">
        <title>The Global Catalogue of Microorganisms (GCM) 10K type strain sequencing project: providing services to taxonomists for standard genome sequencing and annotation.</title>
        <authorList>
            <consortium name="The Broad Institute Genomics Platform"/>
            <consortium name="The Broad Institute Genome Sequencing Center for Infectious Disease"/>
            <person name="Wu L."/>
            <person name="Ma J."/>
        </authorList>
    </citation>
    <scope>NUCLEOTIDE SEQUENCE [LARGE SCALE GENOMIC DNA]</scope>
    <source>
        <strain evidence="3">CGMCC 1.16855</strain>
    </source>
</reference>
<evidence type="ECO:0000256" key="1">
    <source>
        <dbReference type="SAM" id="MobiDB-lite"/>
    </source>
</evidence>
<organism evidence="2 3">
    <name type="scientific">Falsiroseomonas tokyonensis</name>
    <dbReference type="NCBI Taxonomy" id="430521"/>
    <lineage>
        <taxon>Bacteria</taxon>
        <taxon>Pseudomonadati</taxon>
        <taxon>Pseudomonadota</taxon>
        <taxon>Alphaproteobacteria</taxon>
        <taxon>Acetobacterales</taxon>
        <taxon>Roseomonadaceae</taxon>
        <taxon>Falsiroseomonas</taxon>
    </lineage>
</organism>
<protein>
    <submittedName>
        <fullName evidence="2">Uncharacterized protein</fullName>
    </submittedName>
</protein>
<feature type="region of interest" description="Disordered" evidence="1">
    <location>
        <begin position="58"/>
        <end position="81"/>
    </location>
</feature>
<evidence type="ECO:0000313" key="3">
    <source>
        <dbReference type="Proteomes" id="UP001595420"/>
    </source>
</evidence>
<gene>
    <name evidence="2" type="ORF">ACFOD3_16820</name>
</gene>
<accession>A0ABV7BVF1</accession>
<dbReference type="RefSeq" id="WP_216837662.1">
    <property type="nucleotide sequence ID" value="NZ_JAFNJS010000005.1"/>
</dbReference>
<feature type="compositionally biased region" description="Basic residues" evidence="1">
    <location>
        <begin position="70"/>
        <end position="81"/>
    </location>
</feature>
<dbReference type="EMBL" id="JBHRSB010000005">
    <property type="protein sequence ID" value="MFC3001572.1"/>
    <property type="molecule type" value="Genomic_DNA"/>
</dbReference>
<proteinExistence type="predicted"/>
<dbReference type="Proteomes" id="UP001595420">
    <property type="component" value="Unassembled WGS sequence"/>
</dbReference>
<feature type="compositionally biased region" description="Pro residues" evidence="1">
    <location>
        <begin position="58"/>
        <end position="69"/>
    </location>
</feature>
<comment type="caution">
    <text evidence="2">The sequence shown here is derived from an EMBL/GenBank/DDBJ whole genome shotgun (WGS) entry which is preliminary data.</text>
</comment>
<evidence type="ECO:0000313" key="2">
    <source>
        <dbReference type="EMBL" id="MFC3001572.1"/>
    </source>
</evidence>
<name>A0ABV7BVF1_9PROT</name>
<keyword evidence="3" id="KW-1185">Reference proteome</keyword>